<feature type="transmembrane region" description="Helical" evidence="7">
    <location>
        <begin position="436"/>
        <end position="456"/>
    </location>
</feature>
<feature type="transmembrane region" description="Helical" evidence="7">
    <location>
        <begin position="409"/>
        <end position="430"/>
    </location>
</feature>
<evidence type="ECO:0000256" key="1">
    <source>
        <dbReference type="ARBA" id="ARBA00004651"/>
    </source>
</evidence>
<dbReference type="CDD" id="cd17321">
    <property type="entry name" value="MFS_MMR_MDR_like"/>
    <property type="match status" value="1"/>
</dbReference>
<evidence type="ECO:0000313" key="9">
    <source>
        <dbReference type="EMBL" id="KIU06096.1"/>
    </source>
</evidence>
<keyword evidence="4 7" id="KW-0812">Transmembrane</keyword>
<reference evidence="10" key="2">
    <citation type="submission" date="2021-03" db="EMBL/GenBank/DDBJ databases">
        <title>Isolation of Bacillus subtilis from fermented food sample.</title>
        <authorList>
            <person name="Lakshmanan V."/>
            <person name="Athira K."/>
            <person name="Rajagopal K."/>
        </authorList>
    </citation>
    <scope>NUCLEOTIDE SEQUENCE</scope>
    <source>
        <strain evidence="10">S1</strain>
    </source>
</reference>
<dbReference type="InterPro" id="IPR036259">
    <property type="entry name" value="MFS_trans_sf"/>
</dbReference>
<feature type="transmembrane region" description="Helical" evidence="7">
    <location>
        <begin position="144"/>
        <end position="165"/>
    </location>
</feature>
<dbReference type="Pfam" id="PF07690">
    <property type="entry name" value="MFS_1"/>
    <property type="match status" value="2"/>
</dbReference>
<comment type="caution">
    <text evidence="9">The sequence shown here is derived from an EMBL/GenBank/DDBJ whole genome shotgun (WGS) entry which is preliminary data.</text>
</comment>
<feature type="domain" description="Major facilitator superfamily (MFS) profile" evidence="8">
    <location>
        <begin position="18"/>
        <end position="458"/>
    </location>
</feature>
<evidence type="ECO:0000256" key="3">
    <source>
        <dbReference type="ARBA" id="ARBA00022475"/>
    </source>
</evidence>
<dbReference type="InterPro" id="IPR011701">
    <property type="entry name" value="MFS"/>
</dbReference>
<dbReference type="InterPro" id="IPR004638">
    <property type="entry name" value="EmrB-like"/>
</dbReference>
<dbReference type="PRINTS" id="PR01036">
    <property type="entry name" value="TCRTETB"/>
</dbReference>
<feature type="transmembrane region" description="Helical" evidence="7">
    <location>
        <begin position="337"/>
        <end position="356"/>
    </location>
</feature>
<dbReference type="Proteomes" id="UP000665181">
    <property type="component" value="Unassembled WGS sequence"/>
</dbReference>
<evidence type="ECO:0000256" key="5">
    <source>
        <dbReference type="ARBA" id="ARBA00022989"/>
    </source>
</evidence>
<feature type="transmembrane region" description="Helical" evidence="7">
    <location>
        <begin position="229"/>
        <end position="251"/>
    </location>
</feature>
<feature type="transmembrane region" description="Helical" evidence="7">
    <location>
        <begin position="302"/>
        <end position="325"/>
    </location>
</feature>
<dbReference type="PATRIC" id="fig|1423.173.peg.4638"/>
<feature type="transmembrane region" description="Helical" evidence="7">
    <location>
        <begin position="12"/>
        <end position="31"/>
    </location>
</feature>
<organism evidence="9 11">
    <name type="scientific">Bacillus subtilis</name>
    <dbReference type="NCBI Taxonomy" id="1423"/>
    <lineage>
        <taxon>Bacteria</taxon>
        <taxon>Bacillati</taxon>
        <taxon>Bacillota</taxon>
        <taxon>Bacilli</taxon>
        <taxon>Bacillales</taxon>
        <taxon>Bacillaceae</taxon>
        <taxon>Bacillus</taxon>
    </lineage>
</organism>
<evidence type="ECO:0000256" key="6">
    <source>
        <dbReference type="ARBA" id="ARBA00023136"/>
    </source>
</evidence>
<sequence length="469" mass="49063">MKNSGSIQESTSSTGISVLIVLALGFLMATLDVTVVNVAMADMQNALSMSLSGVTWVVDGYILTFASLLLAGGALADRFGSKTIYILGLAVFVLASCLCAASINGQMLIAGRLIQGIGAALFMPSSLSLLAASYPDERVRARMFGLWAALVSAASALGPFIGGVLVELAGWQSIFLINVPIGAAALISAYRILSRVPGKSSRVNITGHLLGMMALGFLSYALIQGPSAGWRSPVILAAFTAAILAFVLFLLREISAKASILPASLYKNGRFSAAQFIGFLLNFALFGGMFMLSLFLQEAGGASSFMAGVELLPMMAVFVIGNLLFARLANRFEAGQLMFVSMAVSCIIALLLFVLISPDFPYWQLAVLMSVMNLCTGITVPAMTTVIMQAAGQRHANIAGAALNANRQIGALVGVAITGVIIHLSATWYAGAGFTFLMMGAAYSLGALLVWLFLAAHNGTAASEKNVNH</sequence>
<keyword evidence="2" id="KW-0813">Transport</keyword>
<evidence type="ECO:0000256" key="2">
    <source>
        <dbReference type="ARBA" id="ARBA00022448"/>
    </source>
</evidence>
<dbReference type="InterPro" id="IPR020846">
    <property type="entry name" value="MFS_dom"/>
</dbReference>
<dbReference type="NCBIfam" id="TIGR00711">
    <property type="entry name" value="efflux_EmrB"/>
    <property type="match status" value="1"/>
</dbReference>
<accession>A0A0D1KSG9</accession>
<proteinExistence type="predicted"/>
<feature type="transmembrane region" description="Helical" evidence="7">
    <location>
        <begin position="205"/>
        <end position="223"/>
    </location>
</feature>
<dbReference type="Gene3D" id="1.20.1250.20">
    <property type="entry name" value="MFS general substrate transporter like domains"/>
    <property type="match status" value="1"/>
</dbReference>
<gene>
    <name evidence="10" type="ORF">J5227_19860</name>
    <name evidence="9" type="ORF">SC09_contig4orf01110</name>
</gene>
<dbReference type="RefSeq" id="WP_043858876.1">
    <property type="nucleotide sequence ID" value="NZ_JAGFPW010000027.1"/>
</dbReference>
<reference evidence="9 11" key="1">
    <citation type="submission" date="2014-12" db="EMBL/GenBank/DDBJ databases">
        <title>Comparative genome analysis of Bacillus coagulans HM-08, Clostridium butyricum HM-68, Bacillus subtilis HM-66 and Bacillus licheniformis BL-09.</title>
        <authorList>
            <person name="Zhang H."/>
        </authorList>
    </citation>
    <scope>NUCLEOTIDE SEQUENCE [LARGE SCALE GENOMIC DNA]</scope>
    <source>
        <strain evidence="9 11">HM-66</strain>
    </source>
</reference>
<dbReference type="EMBL" id="JXBC01000013">
    <property type="protein sequence ID" value="KIU06096.1"/>
    <property type="molecule type" value="Genomic_DNA"/>
</dbReference>
<name>A0A0D1KSG9_BACIU</name>
<dbReference type="Gene3D" id="1.20.1720.10">
    <property type="entry name" value="Multidrug resistance protein D"/>
    <property type="match status" value="1"/>
</dbReference>
<dbReference type="AlphaFoldDB" id="A0A0D1KSG9"/>
<dbReference type="PANTHER" id="PTHR42718:SF40">
    <property type="entry name" value="METHYLENOMYCIN A RESISTANCE PROTEIN"/>
    <property type="match status" value="1"/>
</dbReference>
<feature type="transmembrane region" description="Helical" evidence="7">
    <location>
        <begin position="109"/>
        <end position="132"/>
    </location>
</feature>
<dbReference type="EMBL" id="JAGFPW010000027">
    <property type="protein sequence ID" value="MBO3796507.1"/>
    <property type="molecule type" value="Genomic_DNA"/>
</dbReference>
<protein>
    <submittedName>
        <fullName evidence="10">MFS transporter</fullName>
    </submittedName>
    <submittedName>
        <fullName evidence="9">Methylenomycin A resistance protein</fullName>
    </submittedName>
</protein>
<dbReference type="SUPFAM" id="SSF103473">
    <property type="entry name" value="MFS general substrate transporter"/>
    <property type="match status" value="2"/>
</dbReference>
<dbReference type="GO" id="GO:0005886">
    <property type="term" value="C:plasma membrane"/>
    <property type="evidence" value="ECO:0007669"/>
    <property type="project" value="UniProtKB-SubCell"/>
</dbReference>
<dbReference type="PROSITE" id="PS50850">
    <property type="entry name" value="MFS"/>
    <property type="match status" value="1"/>
</dbReference>
<feature type="transmembrane region" description="Helical" evidence="7">
    <location>
        <begin position="272"/>
        <end position="296"/>
    </location>
</feature>
<feature type="transmembrane region" description="Helical" evidence="7">
    <location>
        <begin position="84"/>
        <end position="103"/>
    </location>
</feature>
<dbReference type="Proteomes" id="UP000032247">
    <property type="component" value="Unassembled WGS sequence"/>
</dbReference>
<keyword evidence="6 7" id="KW-0472">Membrane</keyword>
<evidence type="ECO:0000313" key="11">
    <source>
        <dbReference type="Proteomes" id="UP000032247"/>
    </source>
</evidence>
<keyword evidence="5 7" id="KW-1133">Transmembrane helix</keyword>
<comment type="subcellular location">
    <subcellularLocation>
        <location evidence="1">Cell membrane</location>
        <topology evidence="1">Multi-pass membrane protein</topology>
    </subcellularLocation>
</comment>
<feature type="transmembrane region" description="Helical" evidence="7">
    <location>
        <begin position="51"/>
        <end position="72"/>
    </location>
</feature>
<feature type="transmembrane region" description="Helical" evidence="7">
    <location>
        <begin position="171"/>
        <end position="193"/>
    </location>
</feature>
<evidence type="ECO:0000256" key="7">
    <source>
        <dbReference type="SAM" id="Phobius"/>
    </source>
</evidence>
<dbReference type="PANTHER" id="PTHR42718">
    <property type="entry name" value="MAJOR FACILITATOR SUPERFAMILY MULTIDRUG TRANSPORTER MFSC"/>
    <property type="match status" value="1"/>
</dbReference>
<feature type="transmembrane region" description="Helical" evidence="7">
    <location>
        <begin position="362"/>
        <end position="388"/>
    </location>
</feature>
<evidence type="ECO:0000313" key="10">
    <source>
        <dbReference type="EMBL" id="MBO3796507.1"/>
    </source>
</evidence>
<dbReference type="GO" id="GO:0022857">
    <property type="term" value="F:transmembrane transporter activity"/>
    <property type="evidence" value="ECO:0007669"/>
    <property type="project" value="InterPro"/>
</dbReference>
<evidence type="ECO:0000259" key="8">
    <source>
        <dbReference type="PROSITE" id="PS50850"/>
    </source>
</evidence>
<evidence type="ECO:0000256" key="4">
    <source>
        <dbReference type="ARBA" id="ARBA00022692"/>
    </source>
</evidence>
<keyword evidence="3" id="KW-1003">Cell membrane</keyword>